<organism evidence="2 3">
    <name type="scientific">Kitasatospora viridis</name>
    <dbReference type="NCBI Taxonomy" id="281105"/>
    <lineage>
        <taxon>Bacteria</taxon>
        <taxon>Bacillati</taxon>
        <taxon>Actinomycetota</taxon>
        <taxon>Actinomycetes</taxon>
        <taxon>Kitasatosporales</taxon>
        <taxon>Streptomycetaceae</taxon>
        <taxon>Kitasatospora</taxon>
    </lineage>
</organism>
<proteinExistence type="predicted"/>
<evidence type="ECO:0008006" key="4">
    <source>
        <dbReference type="Google" id="ProtNLM"/>
    </source>
</evidence>
<comment type="caution">
    <text evidence="2">The sequence shown here is derived from an EMBL/GenBank/DDBJ whole genome shotgun (WGS) entry which is preliminary data.</text>
</comment>
<evidence type="ECO:0000256" key="1">
    <source>
        <dbReference type="SAM" id="MobiDB-lite"/>
    </source>
</evidence>
<evidence type="ECO:0000313" key="2">
    <source>
        <dbReference type="EMBL" id="TWF91024.1"/>
    </source>
</evidence>
<protein>
    <recommendedName>
        <fullName evidence="4">PknH-like protein</fullName>
    </recommendedName>
</protein>
<dbReference type="Proteomes" id="UP000317940">
    <property type="component" value="Unassembled WGS sequence"/>
</dbReference>
<sequence>MPTPSASVTPSTSETPAQPAPEDSAATPGNAATAPVSSTTTVTAVRSGLAATTAESWTAQTAGPVRDVRGHDVALNECASVHDAATWQQQPYLSGAGNPAVLELYIFGTEAAADTAYEQVTSGMSSCQATSRALQSAKHVNTDAAAQQTATAPKAAAFERSWTGVEGLSAAGTQTNHLYLAAAGTSVLVLHFDELGGGSSAAPYDVHQDPNVLSLLTNLLAGPAGTH</sequence>
<feature type="region of interest" description="Disordered" evidence="1">
    <location>
        <begin position="1"/>
        <end position="39"/>
    </location>
</feature>
<reference evidence="2 3" key="1">
    <citation type="submission" date="2019-06" db="EMBL/GenBank/DDBJ databases">
        <title>Sequencing the genomes of 1000 actinobacteria strains.</title>
        <authorList>
            <person name="Klenk H.-P."/>
        </authorList>
    </citation>
    <scope>NUCLEOTIDE SEQUENCE [LARGE SCALE GENOMIC DNA]</scope>
    <source>
        <strain evidence="2 3">DSM 44826</strain>
    </source>
</reference>
<keyword evidence="3" id="KW-1185">Reference proteome</keyword>
<evidence type="ECO:0000313" key="3">
    <source>
        <dbReference type="Proteomes" id="UP000317940"/>
    </source>
</evidence>
<dbReference type="AlphaFoldDB" id="A0A561TV87"/>
<accession>A0A561TV87</accession>
<dbReference type="EMBL" id="VIWT01000002">
    <property type="protein sequence ID" value="TWF91024.1"/>
    <property type="molecule type" value="Genomic_DNA"/>
</dbReference>
<feature type="compositionally biased region" description="Low complexity" evidence="1">
    <location>
        <begin position="1"/>
        <end position="16"/>
    </location>
</feature>
<name>A0A561TV87_9ACTN</name>
<gene>
    <name evidence="2" type="ORF">FHX73_12136</name>
</gene>